<dbReference type="KEGG" id="bxe:Bxe_B1171"/>
<feature type="compositionally biased region" description="Basic and acidic residues" evidence="1">
    <location>
        <begin position="122"/>
        <end position="139"/>
    </location>
</feature>
<gene>
    <name evidence="2" type="ORF">Bxe_B1171</name>
</gene>
<sequence length="139" mass="14981">MHFQARHLRRPAGAIFTSTRQIPVPARSSGQTRPGRAPAPRRAAFFSLKPCAATAFLPAAPFLPPPGTPLASGHYVDGRWSLHAQRNSEIACTGCRPVSITGPDGTVAATTPRVSSAVSTAIDRRQQDRNFHQHPKEKP</sequence>
<name>Q13MA4_PARXL</name>
<organism evidence="2 3">
    <name type="scientific">Paraburkholderia xenovorans (strain LB400)</name>
    <dbReference type="NCBI Taxonomy" id="266265"/>
    <lineage>
        <taxon>Bacteria</taxon>
        <taxon>Pseudomonadati</taxon>
        <taxon>Pseudomonadota</taxon>
        <taxon>Betaproteobacteria</taxon>
        <taxon>Burkholderiales</taxon>
        <taxon>Burkholderiaceae</taxon>
        <taxon>Paraburkholderia</taxon>
    </lineage>
</organism>
<proteinExistence type="predicted"/>
<dbReference type="STRING" id="266265.Bxe_B1171"/>
<dbReference type="AlphaFoldDB" id="Q13MA4"/>
<feature type="region of interest" description="Disordered" evidence="1">
    <location>
        <begin position="103"/>
        <end position="139"/>
    </location>
</feature>
<feature type="compositionally biased region" description="Polar residues" evidence="1">
    <location>
        <begin position="108"/>
        <end position="119"/>
    </location>
</feature>
<evidence type="ECO:0000256" key="1">
    <source>
        <dbReference type="SAM" id="MobiDB-lite"/>
    </source>
</evidence>
<evidence type="ECO:0000313" key="2">
    <source>
        <dbReference type="EMBL" id="ABE34785.1"/>
    </source>
</evidence>
<dbReference type="Proteomes" id="UP000001817">
    <property type="component" value="Chromosome 2"/>
</dbReference>
<accession>Q13MA4</accession>
<keyword evidence="3" id="KW-1185">Reference proteome</keyword>
<evidence type="ECO:0000313" key="3">
    <source>
        <dbReference type="Proteomes" id="UP000001817"/>
    </source>
</evidence>
<reference evidence="2 3" key="1">
    <citation type="journal article" date="2006" name="Proc. Natl. Acad. Sci. U.S.A.">
        <title>Burkholderia xenovorans LB400 harbors a multi-replicon, 9.73-Mbp genome shaped for versatility.</title>
        <authorList>
            <person name="Chain P.S."/>
            <person name="Denef V.J."/>
            <person name="Konstantinidis K.T."/>
            <person name="Vergez L.M."/>
            <person name="Agullo L."/>
            <person name="Reyes V.L."/>
            <person name="Hauser L."/>
            <person name="Cordova M."/>
            <person name="Gomez L."/>
            <person name="Gonzalez M."/>
            <person name="Land M."/>
            <person name="Lao V."/>
            <person name="Larimer F."/>
            <person name="LiPuma J.J."/>
            <person name="Mahenthiralingam E."/>
            <person name="Malfatti S.A."/>
            <person name="Marx C.J."/>
            <person name="Parnell J.J."/>
            <person name="Ramette A."/>
            <person name="Richardson P."/>
            <person name="Seeger M."/>
            <person name="Smith D."/>
            <person name="Spilker T."/>
            <person name="Sul W.J."/>
            <person name="Tsoi T.V."/>
            <person name="Ulrich L.E."/>
            <person name="Zhulin I.B."/>
            <person name="Tiedje J.M."/>
        </authorList>
    </citation>
    <scope>NUCLEOTIDE SEQUENCE [LARGE SCALE GENOMIC DNA]</scope>
    <source>
        <strain evidence="2 3">LB400</strain>
    </source>
</reference>
<dbReference type="EMBL" id="CP000271">
    <property type="protein sequence ID" value="ABE34785.1"/>
    <property type="molecule type" value="Genomic_DNA"/>
</dbReference>
<protein>
    <submittedName>
        <fullName evidence="2">Uncharacterized protein</fullName>
    </submittedName>
</protein>